<accession>A0A1G9G6D1</accession>
<organism evidence="1 2">
    <name type="scientific">Lacicoccus qingdaonensis</name>
    <dbReference type="NCBI Taxonomy" id="576118"/>
    <lineage>
        <taxon>Bacteria</taxon>
        <taxon>Bacillati</taxon>
        <taxon>Bacillota</taxon>
        <taxon>Bacilli</taxon>
        <taxon>Bacillales</taxon>
        <taxon>Salinicoccaceae</taxon>
        <taxon>Lacicoccus</taxon>
    </lineage>
</organism>
<evidence type="ECO:0000313" key="2">
    <source>
        <dbReference type="Proteomes" id="UP000199008"/>
    </source>
</evidence>
<dbReference type="AlphaFoldDB" id="A0A1G9G6D1"/>
<keyword evidence="2" id="KW-1185">Reference proteome</keyword>
<dbReference type="RefSeq" id="WP_092986747.1">
    <property type="nucleotide sequence ID" value="NZ_FNFY01000015.1"/>
</dbReference>
<dbReference type="OrthoDB" id="2389812at2"/>
<dbReference type="Proteomes" id="UP000199008">
    <property type="component" value="Unassembled WGS sequence"/>
</dbReference>
<evidence type="ECO:0000313" key="1">
    <source>
        <dbReference type="EMBL" id="SDK96209.1"/>
    </source>
</evidence>
<protein>
    <submittedName>
        <fullName evidence="1">Uncharacterized protein</fullName>
    </submittedName>
</protein>
<gene>
    <name evidence="1" type="ORF">SAMN05216216_11557</name>
</gene>
<sequence>MKDYREIFIINFLFDVQKAAKNDGILVNSKYDNFREELGYFQSEYNVEFENSEGSERLISLMYAVRTYLNIEWKEIYEKL</sequence>
<dbReference type="EMBL" id="FNFY01000015">
    <property type="protein sequence ID" value="SDK96209.1"/>
    <property type="molecule type" value="Genomic_DNA"/>
</dbReference>
<name>A0A1G9G6D1_9BACL</name>
<dbReference type="STRING" id="576118.SAMN05216216_11557"/>
<reference evidence="2" key="1">
    <citation type="submission" date="2016-10" db="EMBL/GenBank/DDBJ databases">
        <authorList>
            <person name="Varghese N."/>
            <person name="Submissions S."/>
        </authorList>
    </citation>
    <scope>NUCLEOTIDE SEQUENCE [LARGE SCALE GENOMIC DNA]</scope>
    <source>
        <strain evidence="2">CGMCC 1.8895</strain>
    </source>
</reference>
<proteinExistence type="predicted"/>